<dbReference type="Gene3D" id="3.40.50.12780">
    <property type="entry name" value="N-terminal domain of ligase-like"/>
    <property type="match status" value="1"/>
</dbReference>
<reference evidence="2" key="1">
    <citation type="submission" date="2016-10" db="EMBL/GenBank/DDBJ databases">
        <authorList>
            <person name="Varghese N."/>
            <person name="Submissions S."/>
        </authorList>
    </citation>
    <scope>NUCLEOTIDE SEQUENCE [LARGE SCALE GENOMIC DNA]</scope>
    <source>
        <strain evidence="2">Nl14</strain>
    </source>
</reference>
<dbReference type="EMBL" id="FPBZ01000011">
    <property type="protein sequence ID" value="SFU63013.1"/>
    <property type="molecule type" value="Genomic_DNA"/>
</dbReference>
<dbReference type="InterPro" id="IPR053158">
    <property type="entry name" value="CapK_Type1_Caps_Biosynth"/>
</dbReference>
<evidence type="ECO:0000313" key="2">
    <source>
        <dbReference type="Proteomes" id="UP000182649"/>
    </source>
</evidence>
<sequence length="135" mass="15346">MRKKTGGSTGEPLVFYTGTQSQSYLWAGIPLSWRAAGYRLGEPVAFLAGSSLFDTGFKESVYYKLMNIKLFSAFELSDERLQAYTKELIGEVIGRSNDLVSDPEGNTVHFMFFNYLFREDSRISSFRFYTIVINS</sequence>
<protein>
    <submittedName>
        <fullName evidence="1">Uncharacterized protein</fullName>
    </submittedName>
</protein>
<dbReference type="AlphaFoldDB" id="A0A1I7HQV3"/>
<gene>
    <name evidence="1" type="ORF">SAMN05216417_11116</name>
</gene>
<dbReference type="InterPro" id="IPR042099">
    <property type="entry name" value="ANL_N_sf"/>
</dbReference>
<dbReference type="RefSeq" id="WP_143104343.1">
    <property type="nucleotide sequence ID" value="NZ_FPBZ01000011.1"/>
</dbReference>
<dbReference type="Proteomes" id="UP000182649">
    <property type="component" value="Unassembled WGS sequence"/>
</dbReference>
<organism evidence="1 2">
    <name type="scientific">Nitrosospira multiformis</name>
    <dbReference type="NCBI Taxonomy" id="1231"/>
    <lineage>
        <taxon>Bacteria</taxon>
        <taxon>Pseudomonadati</taxon>
        <taxon>Pseudomonadota</taxon>
        <taxon>Betaproteobacteria</taxon>
        <taxon>Nitrosomonadales</taxon>
        <taxon>Nitrosomonadaceae</taxon>
        <taxon>Nitrosospira</taxon>
    </lineage>
</organism>
<proteinExistence type="predicted"/>
<dbReference type="PANTHER" id="PTHR36932">
    <property type="entry name" value="CAPSULAR POLYSACCHARIDE BIOSYNTHESIS PROTEIN"/>
    <property type="match status" value="1"/>
</dbReference>
<name>A0A1I7HQV3_9PROT</name>
<evidence type="ECO:0000313" key="1">
    <source>
        <dbReference type="EMBL" id="SFU63013.1"/>
    </source>
</evidence>
<accession>A0A1I7HQV3</accession>
<dbReference type="PANTHER" id="PTHR36932:SF1">
    <property type="entry name" value="CAPSULAR POLYSACCHARIDE BIOSYNTHESIS PROTEIN"/>
    <property type="match status" value="1"/>
</dbReference>
<dbReference type="OrthoDB" id="5298740at2"/>